<keyword evidence="1" id="KW-0812">Transmembrane</keyword>
<dbReference type="EMBL" id="MTJL01000023">
    <property type="protein sequence ID" value="OMI05030.1"/>
    <property type="molecule type" value="Genomic_DNA"/>
</dbReference>
<organism evidence="2 3">
    <name type="scientific">Bacillus swezeyi</name>
    <dbReference type="NCBI Taxonomy" id="1925020"/>
    <lineage>
        <taxon>Bacteria</taxon>
        <taxon>Bacillati</taxon>
        <taxon>Bacillota</taxon>
        <taxon>Bacilli</taxon>
        <taxon>Bacillales</taxon>
        <taxon>Bacillaceae</taxon>
        <taxon>Bacillus</taxon>
    </lineage>
</organism>
<evidence type="ECO:0000256" key="1">
    <source>
        <dbReference type="SAM" id="Phobius"/>
    </source>
</evidence>
<comment type="caution">
    <text evidence="2">The sequence shown here is derived from an EMBL/GenBank/DDBJ whole genome shotgun (WGS) entry which is preliminary data.</text>
</comment>
<keyword evidence="1" id="KW-1133">Transmembrane helix</keyword>
<dbReference type="AlphaFoldDB" id="A0A1R1RY15"/>
<sequence>MNEFVPKAFQMLGIIGFILAFVQISIGWFIGFFFSGLFFMMLKTKDDKTGTFNVMAGISAFLYSFYCLFTQVL</sequence>
<proteinExistence type="predicted"/>
<dbReference type="Proteomes" id="UP000187367">
    <property type="component" value="Unassembled WGS sequence"/>
</dbReference>
<feature type="transmembrane region" description="Helical" evidence="1">
    <location>
        <begin position="52"/>
        <end position="72"/>
    </location>
</feature>
<name>A0A1R1RY15_9BACI</name>
<gene>
    <name evidence="2" type="ORF">BW143_12490</name>
</gene>
<evidence type="ECO:0000313" key="3">
    <source>
        <dbReference type="Proteomes" id="UP000187367"/>
    </source>
</evidence>
<keyword evidence="1" id="KW-0472">Membrane</keyword>
<evidence type="ECO:0000313" key="2">
    <source>
        <dbReference type="EMBL" id="OMI05030.1"/>
    </source>
</evidence>
<feature type="transmembrane region" description="Helical" evidence="1">
    <location>
        <begin position="12"/>
        <end position="40"/>
    </location>
</feature>
<reference evidence="2 3" key="1">
    <citation type="submission" date="2017-01" db="EMBL/GenBank/DDBJ databases">
        <title>Bacillus phylogenomics.</title>
        <authorList>
            <person name="Dunlap C."/>
        </authorList>
    </citation>
    <scope>NUCLEOTIDE SEQUENCE [LARGE SCALE GENOMIC DNA]</scope>
    <source>
        <strain evidence="2 3">NRRL B-41282</strain>
    </source>
</reference>
<dbReference type="OrthoDB" id="9988814at2"/>
<keyword evidence="3" id="KW-1185">Reference proteome</keyword>
<protein>
    <submittedName>
        <fullName evidence="2">Uncharacterized protein</fullName>
    </submittedName>
</protein>
<accession>A0A1R1RY15</accession>
<accession>A0A1R1QJZ0</accession>